<dbReference type="Proteomes" id="UP000218164">
    <property type="component" value="Unassembled WGS sequence"/>
</dbReference>
<sequence length="106" mass="12159">MKPIKESETLLEEMKKYLPIPAHLTRESSKALDKEGKHIDPDQEIEIVDVLDSGDMGGIVCVISKREEQQVLIVSLTHLLIKPDHPLSDKIASYQKKRIRRLKRYG</sequence>
<dbReference type="OrthoDB" id="375932at2157"/>
<evidence type="ECO:0000313" key="1">
    <source>
        <dbReference type="EMBL" id="PAV13356.1"/>
    </source>
</evidence>
<dbReference type="RefSeq" id="WP_095643829.1">
    <property type="nucleotide sequence ID" value="NZ_LMVP01000100.1"/>
</dbReference>
<evidence type="ECO:0000313" key="2">
    <source>
        <dbReference type="Proteomes" id="UP000218164"/>
    </source>
</evidence>
<accession>A0A2A2HVN8</accession>
<comment type="caution">
    <text evidence="1">The sequence shown here is derived from an EMBL/GenBank/DDBJ whole genome shotgun (WGS) entry which is preliminary data.</text>
</comment>
<gene>
    <name evidence="1" type="ORF">ASJ81_18085</name>
</gene>
<keyword evidence="2" id="KW-1185">Reference proteome</keyword>
<dbReference type="AlphaFoldDB" id="A0A2A2HVN8"/>
<reference evidence="1 2" key="1">
    <citation type="journal article" date="2017" name="BMC Genomics">
        <title>Genomic analysis of methanogenic archaea reveals a shift towards energy conservation.</title>
        <authorList>
            <person name="Gilmore S.P."/>
            <person name="Henske J.K."/>
            <person name="Sexton J.A."/>
            <person name="Solomon K.V."/>
            <person name="Seppala S."/>
            <person name="Yoo J.I."/>
            <person name="Huyett L.M."/>
            <person name="Pressman A."/>
            <person name="Cogan J.Z."/>
            <person name="Kivenson V."/>
            <person name="Peng X."/>
            <person name="Tan Y."/>
            <person name="Valentine D.L."/>
            <person name="O'Malley M.A."/>
        </authorList>
    </citation>
    <scope>NUCLEOTIDE SEQUENCE [LARGE SCALE GENOMIC DNA]</scope>
    <source>
        <strain evidence="1 2">MC-15</strain>
    </source>
</reference>
<protein>
    <submittedName>
        <fullName evidence="1">Uncharacterized protein</fullName>
    </submittedName>
</protein>
<name>A0A2A2HVN8_9EURY</name>
<organism evidence="1 2">
    <name type="scientific">Methanosarcina spelaei</name>
    <dbReference type="NCBI Taxonomy" id="1036679"/>
    <lineage>
        <taxon>Archaea</taxon>
        <taxon>Methanobacteriati</taxon>
        <taxon>Methanobacteriota</taxon>
        <taxon>Stenosarchaea group</taxon>
        <taxon>Methanomicrobia</taxon>
        <taxon>Methanosarcinales</taxon>
        <taxon>Methanosarcinaceae</taxon>
        <taxon>Methanosarcina</taxon>
    </lineage>
</organism>
<dbReference type="EMBL" id="LMVP01000100">
    <property type="protein sequence ID" value="PAV13356.1"/>
    <property type="molecule type" value="Genomic_DNA"/>
</dbReference>
<proteinExistence type="predicted"/>